<dbReference type="GO" id="GO:0005524">
    <property type="term" value="F:ATP binding"/>
    <property type="evidence" value="ECO:0007669"/>
    <property type="project" value="UniProtKB-KW"/>
</dbReference>
<dbReference type="GO" id="GO:0016887">
    <property type="term" value="F:ATP hydrolysis activity"/>
    <property type="evidence" value="ECO:0007669"/>
    <property type="project" value="InterPro"/>
</dbReference>
<dbReference type="Gene3D" id="3.40.50.300">
    <property type="entry name" value="P-loop containing nucleotide triphosphate hydrolases"/>
    <property type="match status" value="1"/>
</dbReference>
<name>A0AA35X084_GEOBA</name>
<dbReference type="EMBL" id="CASHTH010002772">
    <property type="protein sequence ID" value="CAI8035126.1"/>
    <property type="molecule type" value="Genomic_DNA"/>
</dbReference>
<dbReference type="InterPro" id="IPR036388">
    <property type="entry name" value="WH-like_DNA-bd_sf"/>
</dbReference>
<dbReference type="SUPFAM" id="SSF52540">
    <property type="entry name" value="P-loop containing nucleoside triphosphate hydrolases"/>
    <property type="match status" value="1"/>
</dbReference>
<proteinExistence type="predicted"/>
<dbReference type="InterPro" id="IPR008988">
    <property type="entry name" value="Transcriptional_repressor_C"/>
</dbReference>
<dbReference type="GO" id="GO:0015408">
    <property type="term" value="F:ABC-type ferric iron transporter activity"/>
    <property type="evidence" value="ECO:0007669"/>
    <property type="project" value="InterPro"/>
</dbReference>
<dbReference type="InterPro" id="IPR027417">
    <property type="entry name" value="P-loop_NTPase"/>
</dbReference>
<evidence type="ECO:0000256" key="8">
    <source>
        <dbReference type="ARBA" id="ARBA00023004"/>
    </source>
</evidence>
<dbReference type="InterPro" id="IPR036421">
    <property type="entry name" value="Fe_dep_repressor_sf"/>
</dbReference>
<evidence type="ECO:0000256" key="2">
    <source>
        <dbReference type="ARBA" id="ARBA00022475"/>
    </source>
</evidence>
<sequence>MVSGANIKRTASVSGVAENAETREGVALRCSGVSKRYGTVQAVVGLELTADAGRILALLGPSGCGKTTTLRLIAGFEQPDEGEISIGGHVVSSLVGTIPPEKRRIGMVFQEGALFPHLTVEQNVGYGLRKQQDRATRIAEALELVGLSEMRQRLPHELSGGQQQRVALGRALAPRPDILLLDEPFSNLDAKLAEQLRRDVATILRASGVTAVFVTHDQEAALHVGDEVALMNEGQVEQTGSPARVFHSPETKYAAEFLGTVDFLPVSVAGGVMTSELGILEGIDIPSVSLGGASTHLEIMIRPDCLECAADEDGTALVVDHVLRRLPPTEGLGTSVPSVAGMVRRMARQHLVDIGNDKRIRLTRQGMEGGEDIARRHRLAEWMVVSLLGMELHQAHNEAHRLEHGMSPQLMEKLVERLDNPRRSPYGRPIPGTGEPKIPPNSLTLDTAVKGNSYIVERVPEEDPQLLKFLDDSHIVPEREINVADSTPFLGVMEVGTQQGPVSMSYAVAHQIVVRPA</sequence>
<dbReference type="InterPro" id="IPR003593">
    <property type="entry name" value="AAA+_ATPase"/>
</dbReference>
<keyword evidence="9" id="KW-0764">Sulfate transport</keyword>
<dbReference type="PANTHER" id="PTHR42781:SF5">
    <property type="entry name" value="PUTRESCINE TRANSPORT ATP-BINDING PROTEIN POTG"/>
    <property type="match status" value="1"/>
</dbReference>
<dbReference type="SMART" id="SM00529">
    <property type="entry name" value="HTH_DTXR"/>
    <property type="match status" value="1"/>
</dbReference>
<reference evidence="14" key="1">
    <citation type="submission" date="2023-03" db="EMBL/GenBank/DDBJ databases">
        <authorList>
            <person name="Steffen K."/>
            <person name="Cardenas P."/>
        </authorList>
    </citation>
    <scope>NUCLEOTIDE SEQUENCE</scope>
</reference>
<keyword evidence="7" id="KW-1278">Translocase</keyword>
<dbReference type="Gene3D" id="2.30.30.90">
    <property type="match status" value="1"/>
</dbReference>
<dbReference type="InterPro" id="IPR050093">
    <property type="entry name" value="ABC_SmlMolc_Importer"/>
</dbReference>
<keyword evidence="3" id="KW-0410">Iron transport</keyword>
<dbReference type="SUPFAM" id="SSF50037">
    <property type="entry name" value="C-terminal domain of transcriptional repressors"/>
    <property type="match status" value="1"/>
</dbReference>
<keyword evidence="2" id="KW-1003">Cell membrane</keyword>
<keyword evidence="8" id="KW-0408">Iron</keyword>
<dbReference type="InterPro" id="IPR015853">
    <property type="entry name" value="ABC_transpr_FbpC"/>
</dbReference>
<dbReference type="GO" id="GO:0046983">
    <property type="term" value="F:protein dimerization activity"/>
    <property type="evidence" value="ECO:0007669"/>
    <property type="project" value="InterPro"/>
</dbReference>
<dbReference type="SMART" id="SM00899">
    <property type="entry name" value="FeoA"/>
    <property type="match status" value="1"/>
</dbReference>
<dbReference type="Pfam" id="PF00005">
    <property type="entry name" value="ABC_tran"/>
    <property type="match status" value="1"/>
</dbReference>
<evidence type="ECO:0000256" key="10">
    <source>
        <dbReference type="ARBA" id="ARBA00023065"/>
    </source>
</evidence>
<keyword evidence="10" id="KW-0406">Ion transport</keyword>
<keyword evidence="11" id="KW-0472">Membrane</keyword>
<dbReference type="Pfam" id="PF02742">
    <property type="entry name" value="Fe_dep_repr_C"/>
    <property type="match status" value="1"/>
</dbReference>
<dbReference type="InterPro" id="IPR003439">
    <property type="entry name" value="ABC_transporter-like_ATP-bd"/>
</dbReference>
<dbReference type="InterPro" id="IPR001367">
    <property type="entry name" value="Fe_dep_repressor"/>
</dbReference>
<evidence type="ECO:0000256" key="3">
    <source>
        <dbReference type="ARBA" id="ARBA00022496"/>
    </source>
</evidence>
<evidence type="ECO:0000256" key="6">
    <source>
        <dbReference type="ARBA" id="ARBA00022840"/>
    </source>
</evidence>
<dbReference type="InterPro" id="IPR022689">
    <property type="entry name" value="Iron_dep_repressor"/>
</dbReference>
<dbReference type="PROSITE" id="PS00211">
    <property type="entry name" value="ABC_TRANSPORTER_1"/>
    <property type="match status" value="1"/>
</dbReference>
<dbReference type="GO" id="GO:0003700">
    <property type="term" value="F:DNA-binding transcription factor activity"/>
    <property type="evidence" value="ECO:0007669"/>
    <property type="project" value="InterPro"/>
</dbReference>
<evidence type="ECO:0000256" key="9">
    <source>
        <dbReference type="ARBA" id="ARBA00023032"/>
    </source>
</evidence>
<evidence type="ECO:0000313" key="14">
    <source>
        <dbReference type="EMBL" id="CAI8035126.1"/>
    </source>
</evidence>
<evidence type="ECO:0000256" key="1">
    <source>
        <dbReference type="ARBA" id="ARBA00022448"/>
    </source>
</evidence>
<dbReference type="InterPro" id="IPR017871">
    <property type="entry name" value="ABC_transporter-like_CS"/>
</dbReference>
<keyword evidence="5" id="KW-0547">Nucleotide-binding</keyword>
<keyword evidence="15" id="KW-1185">Reference proteome</keyword>
<keyword evidence="6 14" id="KW-0067">ATP-binding</keyword>
<keyword evidence="4" id="KW-0997">Cell inner membrane</keyword>
<dbReference type="GO" id="GO:0016020">
    <property type="term" value="C:membrane"/>
    <property type="evidence" value="ECO:0007669"/>
    <property type="project" value="InterPro"/>
</dbReference>
<gene>
    <name evidence="14" type="ORF">GBAR_LOCUS19735</name>
</gene>
<evidence type="ECO:0000313" key="15">
    <source>
        <dbReference type="Proteomes" id="UP001174909"/>
    </source>
</evidence>
<dbReference type="PANTHER" id="PTHR42781">
    <property type="entry name" value="SPERMIDINE/PUTRESCINE IMPORT ATP-BINDING PROTEIN POTA"/>
    <property type="match status" value="1"/>
</dbReference>
<organism evidence="14 15">
    <name type="scientific">Geodia barretti</name>
    <name type="common">Barrett's horny sponge</name>
    <dbReference type="NCBI Taxonomy" id="519541"/>
    <lineage>
        <taxon>Eukaryota</taxon>
        <taxon>Metazoa</taxon>
        <taxon>Porifera</taxon>
        <taxon>Demospongiae</taxon>
        <taxon>Heteroscleromorpha</taxon>
        <taxon>Tetractinellida</taxon>
        <taxon>Astrophorina</taxon>
        <taxon>Geodiidae</taxon>
        <taxon>Geodia</taxon>
    </lineage>
</organism>
<evidence type="ECO:0000256" key="11">
    <source>
        <dbReference type="ARBA" id="ARBA00023136"/>
    </source>
</evidence>
<dbReference type="FunFam" id="3.40.50.300:FF:000425">
    <property type="entry name" value="Probable ABC transporter, ATP-binding subunit"/>
    <property type="match status" value="1"/>
</dbReference>
<protein>
    <submittedName>
        <fullName evidence="14">Fe(3+) ions import ATP-binding protein FbpC</fullName>
    </submittedName>
</protein>
<dbReference type="SUPFAM" id="SSF47979">
    <property type="entry name" value="Iron-dependent repressor protein, dimerization domain"/>
    <property type="match status" value="1"/>
</dbReference>
<dbReference type="SMART" id="SM00382">
    <property type="entry name" value="AAA"/>
    <property type="match status" value="1"/>
</dbReference>
<dbReference type="InterPro" id="IPR007167">
    <property type="entry name" value="Fe-transptr_FeoA-like"/>
</dbReference>
<keyword evidence="1" id="KW-0813">Transport</keyword>
<feature type="domain" description="ABC transporter" evidence="13">
    <location>
        <begin position="28"/>
        <end position="258"/>
    </location>
</feature>
<dbReference type="GO" id="GO:0046914">
    <property type="term" value="F:transition metal ion binding"/>
    <property type="evidence" value="ECO:0007669"/>
    <property type="project" value="InterPro"/>
</dbReference>
<evidence type="ECO:0000259" key="13">
    <source>
        <dbReference type="PROSITE" id="PS50893"/>
    </source>
</evidence>
<dbReference type="PROSITE" id="PS50893">
    <property type="entry name" value="ABC_TRANSPORTER_2"/>
    <property type="match status" value="1"/>
</dbReference>
<dbReference type="InterPro" id="IPR038157">
    <property type="entry name" value="FeoA_core_dom"/>
</dbReference>
<comment type="caution">
    <text evidence="14">The sequence shown here is derived from an EMBL/GenBank/DDBJ whole genome shotgun (WGS) entry which is preliminary data.</text>
</comment>
<dbReference type="Proteomes" id="UP001174909">
    <property type="component" value="Unassembled WGS sequence"/>
</dbReference>
<dbReference type="Pfam" id="PF04023">
    <property type="entry name" value="FeoA"/>
    <property type="match status" value="1"/>
</dbReference>
<evidence type="ECO:0000256" key="5">
    <source>
        <dbReference type="ARBA" id="ARBA00022741"/>
    </source>
</evidence>
<evidence type="ECO:0000256" key="4">
    <source>
        <dbReference type="ARBA" id="ARBA00022519"/>
    </source>
</evidence>
<evidence type="ECO:0000256" key="7">
    <source>
        <dbReference type="ARBA" id="ARBA00022967"/>
    </source>
</evidence>
<dbReference type="AlphaFoldDB" id="A0AA35X084"/>
<accession>A0AA35X084</accession>
<dbReference type="CDD" id="cd03259">
    <property type="entry name" value="ABC_Carb_Solutes_like"/>
    <property type="match status" value="1"/>
</dbReference>
<dbReference type="Gene3D" id="1.10.10.10">
    <property type="entry name" value="Winged helix-like DNA-binding domain superfamily/Winged helix DNA-binding domain"/>
    <property type="match status" value="1"/>
</dbReference>
<evidence type="ECO:0000256" key="12">
    <source>
        <dbReference type="SAM" id="MobiDB-lite"/>
    </source>
</evidence>
<feature type="region of interest" description="Disordered" evidence="12">
    <location>
        <begin position="423"/>
        <end position="442"/>
    </location>
</feature>